<sequence>MVIDFTPQFSYQNTVYDNDLENEIIRVQITTMDGDELETIEHDLSNYVPPESEEMAEDPPPSFPIAGYPKRIDGVLHVTLIKWYR</sequence>
<accession>A0ABU6KD10</accession>
<dbReference type="EMBL" id="JARZFX010000001">
    <property type="protein sequence ID" value="MEC5422402.1"/>
    <property type="molecule type" value="Genomic_DNA"/>
</dbReference>
<organism evidence="1 2">
    <name type="scientific">Virgibacillus tibetensis</name>
    <dbReference type="NCBI Taxonomy" id="3042313"/>
    <lineage>
        <taxon>Bacteria</taxon>
        <taxon>Bacillati</taxon>
        <taxon>Bacillota</taxon>
        <taxon>Bacilli</taxon>
        <taxon>Bacillales</taxon>
        <taxon>Bacillaceae</taxon>
        <taxon>Virgibacillus</taxon>
    </lineage>
</organism>
<comment type="caution">
    <text evidence="1">The sequence shown here is derived from an EMBL/GenBank/DDBJ whole genome shotgun (WGS) entry which is preliminary data.</text>
</comment>
<evidence type="ECO:0000313" key="2">
    <source>
        <dbReference type="Proteomes" id="UP001335737"/>
    </source>
</evidence>
<evidence type="ECO:0000313" key="1">
    <source>
        <dbReference type="EMBL" id="MEC5422402.1"/>
    </source>
</evidence>
<reference evidence="1 2" key="1">
    <citation type="journal article" date="2024" name="Int. J. Syst. Evol. Microbiol.">
        <title>Virgibacillus tibetensis sp. nov., isolated from salt lake on the Tibetan Plateau of China.</title>
        <authorList>
            <person name="Phurbu D."/>
            <person name="Liu Z.-X."/>
            <person name="Wang R."/>
            <person name="Zheng Y.-Y."/>
            <person name="Liu H.-C."/>
            <person name="Zhou Y.-G."/>
            <person name="Yu Y.-J."/>
            <person name="Li A.-H."/>
        </authorList>
    </citation>
    <scope>NUCLEOTIDE SEQUENCE [LARGE SCALE GENOMIC DNA]</scope>
    <source>
        <strain evidence="1 2">C22-A2</strain>
    </source>
</reference>
<gene>
    <name evidence="1" type="ORF">QGM71_02715</name>
</gene>
<dbReference type="Proteomes" id="UP001335737">
    <property type="component" value="Unassembled WGS sequence"/>
</dbReference>
<keyword evidence="2" id="KW-1185">Reference proteome</keyword>
<name>A0ABU6KD10_9BACI</name>
<proteinExistence type="predicted"/>
<dbReference type="RefSeq" id="WP_327605967.1">
    <property type="nucleotide sequence ID" value="NZ_JARZFX010000001.1"/>
</dbReference>
<protein>
    <submittedName>
        <fullName evidence="1">Uncharacterized protein</fullName>
    </submittedName>
</protein>